<proteinExistence type="predicted"/>
<feature type="domain" description="Reverse transcriptase" evidence="1">
    <location>
        <begin position="1"/>
        <end position="121"/>
    </location>
</feature>
<dbReference type="GO" id="GO:0071897">
    <property type="term" value="P:DNA biosynthetic process"/>
    <property type="evidence" value="ECO:0007669"/>
    <property type="project" value="UniProtKB-ARBA"/>
</dbReference>
<dbReference type="PANTHER" id="PTHR19446">
    <property type="entry name" value="REVERSE TRANSCRIPTASES"/>
    <property type="match status" value="1"/>
</dbReference>
<evidence type="ECO:0000313" key="3">
    <source>
        <dbReference type="Proteomes" id="UP000789390"/>
    </source>
</evidence>
<keyword evidence="3" id="KW-1185">Reference proteome</keyword>
<accession>A0A8J2RIF2</accession>
<evidence type="ECO:0000313" key="2">
    <source>
        <dbReference type="EMBL" id="CAH0100217.1"/>
    </source>
</evidence>
<dbReference type="EMBL" id="CAKKLH010000034">
    <property type="protein sequence ID" value="CAH0100217.1"/>
    <property type="molecule type" value="Genomic_DNA"/>
</dbReference>
<name>A0A8J2RIF2_9CRUS</name>
<dbReference type="Pfam" id="PF00078">
    <property type="entry name" value="RVT_1"/>
    <property type="match status" value="1"/>
</dbReference>
<comment type="caution">
    <text evidence="2">The sequence shown here is derived from an EMBL/GenBank/DDBJ whole genome shotgun (WGS) entry which is preliminary data.</text>
</comment>
<dbReference type="PROSITE" id="PS50878">
    <property type="entry name" value="RT_POL"/>
    <property type="match status" value="1"/>
</dbReference>
<dbReference type="OrthoDB" id="6373033at2759"/>
<protein>
    <recommendedName>
        <fullName evidence="1">Reverse transcriptase domain-containing protein</fullName>
    </recommendedName>
</protein>
<evidence type="ECO:0000259" key="1">
    <source>
        <dbReference type="PROSITE" id="PS50878"/>
    </source>
</evidence>
<gene>
    <name evidence="2" type="ORF">DGAL_LOCUS2439</name>
</gene>
<dbReference type="Proteomes" id="UP000789390">
    <property type="component" value="Unassembled WGS sequence"/>
</dbReference>
<dbReference type="AlphaFoldDB" id="A0A8J2RIF2"/>
<dbReference type="InterPro" id="IPR000477">
    <property type="entry name" value="RT_dom"/>
</dbReference>
<sequence>MSCVDLLEVESEPAWARTLKCVTACAFLDIKSAFDAACHPAIISALAVRNCTRYLVQLVFDFLSDRTAILSLDGSSSSFHVDLGCPQGGVLSPFLWSVLVDDALRLKFPFPSRIIGYADAI</sequence>
<reference evidence="2" key="1">
    <citation type="submission" date="2021-11" db="EMBL/GenBank/DDBJ databases">
        <authorList>
            <person name="Schell T."/>
        </authorList>
    </citation>
    <scope>NUCLEOTIDE SEQUENCE</scope>
    <source>
        <strain evidence="2">M5</strain>
    </source>
</reference>
<organism evidence="2 3">
    <name type="scientific">Daphnia galeata</name>
    <dbReference type="NCBI Taxonomy" id="27404"/>
    <lineage>
        <taxon>Eukaryota</taxon>
        <taxon>Metazoa</taxon>
        <taxon>Ecdysozoa</taxon>
        <taxon>Arthropoda</taxon>
        <taxon>Crustacea</taxon>
        <taxon>Branchiopoda</taxon>
        <taxon>Diplostraca</taxon>
        <taxon>Cladocera</taxon>
        <taxon>Anomopoda</taxon>
        <taxon>Daphniidae</taxon>
        <taxon>Daphnia</taxon>
    </lineage>
</organism>
<dbReference type="SUPFAM" id="SSF56672">
    <property type="entry name" value="DNA/RNA polymerases"/>
    <property type="match status" value="1"/>
</dbReference>
<dbReference type="InterPro" id="IPR043502">
    <property type="entry name" value="DNA/RNA_pol_sf"/>
</dbReference>